<dbReference type="EMBL" id="CAJVQB010007689">
    <property type="protein sequence ID" value="CAG8707462.1"/>
    <property type="molecule type" value="Genomic_DNA"/>
</dbReference>
<evidence type="ECO:0000313" key="2">
    <source>
        <dbReference type="Proteomes" id="UP000789901"/>
    </source>
</evidence>
<proteinExistence type="predicted"/>
<organism evidence="1 2">
    <name type="scientific">Gigaspora margarita</name>
    <dbReference type="NCBI Taxonomy" id="4874"/>
    <lineage>
        <taxon>Eukaryota</taxon>
        <taxon>Fungi</taxon>
        <taxon>Fungi incertae sedis</taxon>
        <taxon>Mucoromycota</taxon>
        <taxon>Glomeromycotina</taxon>
        <taxon>Glomeromycetes</taxon>
        <taxon>Diversisporales</taxon>
        <taxon>Gigasporaceae</taxon>
        <taxon>Gigaspora</taxon>
    </lineage>
</organism>
<dbReference type="Proteomes" id="UP000789901">
    <property type="component" value="Unassembled WGS sequence"/>
</dbReference>
<keyword evidence="2" id="KW-1185">Reference proteome</keyword>
<sequence>MVQLTQSKFDKDTLWKRNKFKAIVKNVLTTAVETALLRQLKGLSEKSDRASLLL</sequence>
<evidence type="ECO:0000313" key="1">
    <source>
        <dbReference type="EMBL" id="CAG8707462.1"/>
    </source>
</evidence>
<reference evidence="1 2" key="1">
    <citation type="submission" date="2021-06" db="EMBL/GenBank/DDBJ databases">
        <authorList>
            <person name="Kallberg Y."/>
            <person name="Tangrot J."/>
            <person name="Rosling A."/>
        </authorList>
    </citation>
    <scope>NUCLEOTIDE SEQUENCE [LARGE SCALE GENOMIC DNA]</scope>
    <source>
        <strain evidence="1 2">120-4 pot B 10/14</strain>
    </source>
</reference>
<comment type="caution">
    <text evidence="1">The sequence shown here is derived from an EMBL/GenBank/DDBJ whole genome shotgun (WGS) entry which is preliminary data.</text>
</comment>
<name>A0ABN7V091_GIGMA</name>
<protein>
    <submittedName>
        <fullName evidence="1">8706_t:CDS:1</fullName>
    </submittedName>
</protein>
<gene>
    <name evidence="1" type="ORF">GMARGA_LOCUS12535</name>
</gene>
<accession>A0ABN7V091</accession>